<accession>A0A433SBN9</accession>
<organism evidence="1 2">
    <name type="scientific">Saezia sanguinis</name>
    <dbReference type="NCBI Taxonomy" id="1965230"/>
    <lineage>
        <taxon>Bacteria</taxon>
        <taxon>Pseudomonadati</taxon>
        <taxon>Pseudomonadota</taxon>
        <taxon>Betaproteobacteria</taxon>
        <taxon>Burkholderiales</taxon>
        <taxon>Saeziaceae</taxon>
        <taxon>Saezia</taxon>
    </lineage>
</organism>
<keyword evidence="2" id="KW-1185">Reference proteome</keyword>
<comment type="caution">
    <text evidence="1">The sequence shown here is derived from an EMBL/GenBank/DDBJ whole genome shotgun (WGS) entry which is preliminary data.</text>
</comment>
<gene>
    <name evidence="1" type="ORF">CUZ56_02197</name>
</gene>
<name>A0A433SBN9_9BURK</name>
<dbReference type="Proteomes" id="UP000286947">
    <property type="component" value="Unassembled WGS sequence"/>
</dbReference>
<reference evidence="1 2" key="1">
    <citation type="submission" date="2018-01" db="EMBL/GenBank/DDBJ databases">
        <title>Saezia sanguinis gen. nov., sp. nov., in the order Burkholderiales isolated from human blood.</title>
        <authorList>
            <person name="Medina-Pascual M.J."/>
            <person name="Valdezate S."/>
            <person name="Monzon S."/>
            <person name="Cuesta I."/>
            <person name="Carrasco G."/>
            <person name="Villalon P."/>
            <person name="Saez-Nieto J.A."/>
        </authorList>
    </citation>
    <scope>NUCLEOTIDE SEQUENCE [LARGE SCALE GENOMIC DNA]</scope>
    <source>
        <strain evidence="1 2">CNM695-12</strain>
    </source>
</reference>
<dbReference type="EMBL" id="PQSP01000006">
    <property type="protein sequence ID" value="RUS66119.1"/>
    <property type="molecule type" value="Genomic_DNA"/>
</dbReference>
<dbReference type="Pfam" id="PF04301">
    <property type="entry name" value="BioG"/>
    <property type="match status" value="1"/>
</dbReference>
<proteinExistence type="predicted"/>
<dbReference type="AlphaFoldDB" id="A0A433SBN9"/>
<dbReference type="InterPro" id="IPR007398">
    <property type="entry name" value="BioG"/>
</dbReference>
<sequence length="214" mass="24392">MKLYWHTQNNNSRLVLVFNGWGFDERVLSAVDALPGTDILLVYDYTTIEPQQLACVQRYARVDLVAWSFGVFAANCCAEVLPVLNQCIAVNGTLQPVDDRYGIPRQIFQSTLQTYDEHNRKRFQMRLAGSASAYKAMQEQLPQRDVQNQLEELKALGQFFLTPPACRLNWTKAFVSNADKIFPPENMKAAWGELACVLDGEHHVDFARILHELL</sequence>
<dbReference type="OrthoDB" id="7688089at2"/>
<protein>
    <recommendedName>
        <fullName evidence="3">DUF452 domain-containing protein</fullName>
    </recommendedName>
</protein>
<evidence type="ECO:0008006" key="3">
    <source>
        <dbReference type="Google" id="ProtNLM"/>
    </source>
</evidence>
<dbReference type="RefSeq" id="WP_126980384.1">
    <property type="nucleotide sequence ID" value="NZ_PQSP01000006.1"/>
</dbReference>
<evidence type="ECO:0000313" key="2">
    <source>
        <dbReference type="Proteomes" id="UP000286947"/>
    </source>
</evidence>
<evidence type="ECO:0000313" key="1">
    <source>
        <dbReference type="EMBL" id="RUS66119.1"/>
    </source>
</evidence>